<evidence type="ECO:0000256" key="1">
    <source>
        <dbReference type="ARBA" id="ARBA00022737"/>
    </source>
</evidence>
<dbReference type="PANTHER" id="PTHR10039">
    <property type="entry name" value="AMELOGENIN"/>
    <property type="match status" value="1"/>
</dbReference>
<gene>
    <name evidence="4" type="ORF">PT974_05049</name>
</gene>
<keyword evidence="1" id="KW-0677">Repeat</keyword>
<evidence type="ECO:0000313" key="5">
    <source>
        <dbReference type="Proteomes" id="UP001338125"/>
    </source>
</evidence>
<organism evidence="4 5">
    <name type="scientific">Cladobotryum mycophilum</name>
    <dbReference type="NCBI Taxonomy" id="491253"/>
    <lineage>
        <taxon>Eukaryota</taxon>
        <taxon>Fungi</taxon>
        <taxon>Dikarya</taxon>
        <taxon>Ascomycota</taxon>
        <taxon>Pezizomycotina</taxon>
        <taxon>Sordariomycetes</taxon>
        <taxon>Hypocreomycetidae</taxon>
        <taxon>Hypocreales</taxon>
        <taxon>Hypocreaceae</taxon>
        <taxon>Cladobotryum</taxon>
    </lineage>
</organism>
<dbReference type="Pfam" id="PF24883">
    <property type="entry name" value="NPHP3_N"/>
    <property type="match status" value="1"/>
</dbReference>
<evidence type="ECO:0000259" key="3">
    <source>
        <dbReference type="Pfam" id="PF24883"/>
    </source>
</evidence>
<dbReference type="InterPro" id="IPR056884">
    <property type="entry name" value="NPHP3-like_N"/>
</dbReference>
<dbReference type="PANTHER" id="PTHR10039:SF16">
    <property type="entry name" value="GPI INOSITOL-DEACYLASE"/>
    <property type="match status" value="1"/>
</dbReference>
<dbReference type="SUPFAM" id="SSF48403">
    <property type="entry name" value="Ankyrin repeat"/>
    <property type="match status" value="1"/>
</dbReference>
<dbReference type="InterPro" id="IPR027417">
    <property type="entry name" value="P-loop_NTPase"/>
</dbReference>
<dbReference type="Gene3D" id="3.40.50.300">
    <property type="entry name" value="P-loop containing nucleotide triphosphate hydrolases"/>
    <property type="match status" value="1"/>
</dbReference>
<accession>A0ABR0SQW8</accession>
<feature type="compositionally biased region" description="Low complexity" evidence="2">
    <location>
        <begin position="57"/>
        <end position="94"/>
    </location>
</feature>
<keyword evidence="5" id="KW-1185">Reference proteome</keyword>
<dbReference type="InterPro" id="IPR036770">
    <property type="entry name" value="Ankyrin_rpt-contain_sf"/>
</dbReference>
<proteinExistence type="predicted"/>
<feature type="domain" description="Nephrocystin 3-like N-terminal" evidence="3">
    <location>
        <begin position="404"/>
        <end position="575"/>
    </location>
</feature>
<reference evidence="4 5" key="1">
    <citation type="submission" date="2024-01" db="EMBL/GenBank/DDBJ databases">
        <title>Complete genome of Cladobotryum mycophilum ATHUM6906.</title>
        <authorList>
            <person name="Christinaki A.C."/>
            <person name="Myridakis A.I."/>
            <person name="Kouvelis V.N."/>
        </authorList>
    </citation>
    <scope>NUCLEOTIDE SEQUENCE [LARGE SCALE GENOMIC DNA]</scope>
    <source>
        <strain evidence="4 5">ATHUM6906</strain>
    </source>
</reference>
<dbReference type="SUPFAM" id="SSF52540">
    <property type="entry name" value="P-loop containing nucleoside triphosphate hydrolases"/>
    <property type="match status" value="1"/>
</dbReference>
<sequence>MERFLSLPRKIKGKLRERSLSRASRSPTPSVAARNKVESSYSDAPPPDPLRCEQLISSALPPSELSSQESQVPSQEPTSQPPSTQGSNLVSQEVLPEELPPQEFPSQEPSIHTVPSSPSYTSTLWSAAVGKVSDKAKKWIEEQGLESLGSTNSGQQLQALAQDLQEMVSKYEDDAMKIEIGGQRIIPREYLADGVAFLTMVGDAAMTFAPPQASGPWAVAKALLRIPVLKAEQMAAVVGTLQTFVRIIRRGQLYEQIHTSETTDEAAILNLHEALVGLYTAAIELLVRSYSLLEKGEVRKTLDIVFHPNRASGLISDLSKMEQRLSHEVSLCESSRHDKSTDQITKKLRDHLNELSAPLTRIDKGVVRLLEAINESQVEALLNFISSEKIGNRHADVCDLRLEGTGEWLLNHPSFRDWDCIPSSSTVLWLKGTVGTGKTCLTSRVIDATWRVLKDTSSHDEGFAYFYCTRSGNSMQDPLIALKSIVRQLSQKANDSYRIQTALRKRYELAQKEQRDFSYKDCEDLILESFNLYSKTTLILDALDESDTTTHNLAETIIGLMEKSIRPVKIFISSRPDREFMDVFEARSTIEIDSASQASDIEKYLNKHVYSSLWFERRDDKVKSLIKETFKDKSNGMFRWVHLQTQALKALTTNAAIETWTKNVPKDLKGAYDQLWERIEQSDPNDFELAERVIKWVMCSFVPHKNVILEAVRYAPEGRGVVSRAERQTLEQVLNLCQDLITINKNGDLVFPHASVAEYFETNRWALAECDLPASTVCLGLFMSPGLGFDDWINLEDDDENSYRSSHFRSRGSAYKDSSVPFYCYIMKSWHEHVSRYDKWLGTRHETLADVEMSTLLKSFLGSPDDSSPQFRKWVEKSNYDKPGSSNISLLSVCKIPIYYTVRDWWDSDYIWEAARKIDSTILIECLEWAIKQDHVKICEQLVKWVDDKDLLTKLLDRLYDVIRKDRANLAKVFIVKINWDLSSDGWSTVVAYTARYCPELLEWLLSEKLIEANMEYHLVGHVNTGGSLLNSAILGDKFVQTSELLIKAGVDVNSVIKTDRYESALIAAAASYERDSLQRVMFLVDHGADVNFIAESGWYGSALDAAIKYQRRDDSEVAFFLLNKVSDDHLTTTFDFGLHGSLLAAAAFSGEKELLRAMIGRVGQERALGTLHQSRHMDGLWNIYCDFERRKEVISFLREELPGVDDGLLKQIGFRPDEM</sequence>
<evidence type="ECO:0000313" key="4">
    <source>
        <dbReference type="EMBL" id="KAK5994570.1"/>
    </source>
</evidence>
<dbReference type="EMBL" id="JAVFKD010000010">
    <property type="protein sequence ID" value="KAK5994570.1"/>
    <property type="molecule type" value="Genomic_DNA"/>
</dbReference>
<feature type="region of interest" description="Disordered" evidence="2">
    <location>
        <begin position="1"/>
        <end position="118"/>
    </location>
</feature>
<protein>
    <submittedName>
        <fullName evidence="4">Vegetative incompatibility HET-E-1-like protein</fullName>
    </submittedName>
</protein>
<evidence type="ECO:0000256" key="2">
    <source>
        <dbReference type="SAM" id="MobiDB-lite"/>
    </source>
</evidence>
<comment type="caution">
    <text evidence="4">The sequence shown here is derived from an EMBL/GenBank/DDBJ whole genome shotgun (WGS) entry which is preliminary data.</text>
</comment>
<name>A0ABR0SQW8_9HYPO</name>
<dbReference type="Proteomes" id="UP001338125">
    <property type="component" value="Unassembled WGS sequence"/>
</dbReference>
<dbReference type="Gene3D" id="1.25.40.20">
    <property type="entry name" value="Ankyrin repeat-containing domain"/>
    <property type="match status" value="1"/>
</dbReference>